<feature type="region of interest" description="Disordered" evidence="1">
    <location>
        <begin position="1"/>
        <end position="36"/>
    </location>
</feature>
<name>A0A9D4D9R1_DREPO</name>
<comment type="caution">
    <text evidence="2">The sequence shown here is derived from an EMBL/GenBank/DDBJ whole genome shotgun (WGS) entry which is preliminary data.</text>
</comment>
<accession>A0A9D4D9R1</accession>
<proteinExistence type="predicted"/>
<keyword evidence="3" id="KW-1185">Reference proteome</keyword>
<reference evidence="2" key="2">
    <citation type="submission" date="2020-11" db="EMBL/GenBank/DDBJ databases">
        <authorList>
            <person name="McCartney M.A."/>
            <person name="Auch B."/>
            <person name="Kono T."/>
            <person name="Mallez S."/>
            <person name="Becker A."/>
            <person name="Gohl D.M."/>
            <person name="Silverstein K.A.T."/>
            <person name="Koren S."/>
            <person name="Bechman K.B."/>
            <person name="Herman A."/>
            <person name="Abrahante J.E."/>
            <person name="Garbe J."/>
        </authorList>
    </citation>
    <scope>NUCLEOTIDE SEQUENCE</scope>
    <source>
        <strain evidence="2">Duluth1</strain>
        <tissue evidence="2">Whole animal</tissue>
    </source>
</reference>
<organism evidence="2 3">
    <name type="scientific">Dreissena polymorpha</name>
    <name type="common">Zebra mussel</name>
    <name type="synonym">Mytilus polymorpha</name>
    <dbReference type="NCBI Taxonomy" id="45954"/>
    <lineage>
        <taxon>Eukaryota</taxon>
        <taxon>Metazoa</taxon>
        <taxon>Spiralia</taxon>
        <taxon>Lophotrochozoa</taxon>
        <taxon>Mollusca</taxon>
        <taxon>Bivalvia</taxon>
        <taxon>Autobranchia</taxon>
        <taxon>Heteroconchia</taxon>
        <taxon>Euheterodonta</taxon>
        <taxon>Imparidentia</taxon>
        <taxon>Neoheterodontei</taxon>
        <taxon>Myida</taxon>
        <taxon>Dreissenoidea</taxon>
        <taxon>Dreissenidae</taxon>
        <taxon>Dreissena</taxon>
    </lineage>
</organism>
<gene>
    <name evidence="2" type="ORF">DPMN_047082</name>
</gene>
<dbReference type="EMBL" id="JAIWYP010000011">
    <property type="protein sequence ID" value="KAH3740376.1"/>
    <property type="molecule type" value="Genomic_DNA"/>
</dbReference>
<dbReference type="Proteomes" id="UP000828390">
    <property type="component" value="Unassembled WGS sequence"/>
</dbReference>
<protein>
    <submittedName>
        <fullName evidence="2">Uncharacterized protein</fullName>
    </submittedName>
</protein>
<sequence>MTVHDQSRISSVDALANTRFSGLPDRKPMHTTEVTDKEEHIDGIVEHFEKALMTRRFKEKMMRNR</sequence>
<evidence type="ECO:0000313" key="2">
    <source>
        <dbReference type="EMBL" id="KAH3740376.1"/>
    </source>
</evidence>
<dbReference type="AlphaFoldDB" id="A0A9D4D9R1"/>
<evidence type="ECO:0000313" key="3">
    <source>
        <dbReference type="Proteomes" id="UP000828390"/>
    </source>
</evidence>
<evidence type="ECO:0000256" key="1">
    <source>
        <dbReference type="SAM" id="MobiDB-lite"/>
    </source>
</evidence>
<reference evidence="2" key="1">
    <citation type="journal article" date="2019" name="bioRxiv">
        <title>The Genome of the Zebra Mussel, Dreissena polymorpha: A Resource for Invasive Species Research.</title>
        <authorList>
            <person name="McCartney M.A."/>
            <person name="Auch B."/>
            <person name="Kono T."/>
            <person name="Mallez S."/>
            <person name="Zhang Y."/>
            <person name="Obille A."/>
            <person name="Becker A."/>
            <person name="Abrahante J.E."/>
            <person name="Garbe J."/>
            <person name="Badalamenti J.P."/>
            <person name="Herman A."/>
            <person name="Mangelson H."/>
            <person name="Liachko I."/>
            <person name="Sullivan S."/>
            <person name="Sone E.D."/>
            <person name="Koren S."/>
            <person name="Silverstein K.A.T."/>
            <person name="Beckman K.B."/>
            <person name="Gohl D.M."/>
        </authorList>
    </citation>
    <scope>NUCLEOTIDE SEQUENCE</scope>
    <source>
        <strain evidence="2">Duluth1</strain>
        <tissue evidence="2">Whole animal</tissue>
    </source>
</reference>
<feature type="compositionally biased region" description="Basic and acidic residues" evidence="1">
    <location>
        <begin position="24"/>
        <end position="36"/>
    </location>
</feature>